<keyword evidence="9" id="KW-1185">Reference proteome</keyword>
<dbReference type="PANTHER" id="PTHR42948">
    <property type="entry name" value="TRANSPORTER"/>
    <property type="match status" value="1"/>
</dbReference>
<feature type="transmembrane region" description="Helical" evidence="7">
    <location>
        <begin position="309"/>
        <end position="334"/>
    </location>
</feature>
<dbReference type="PRINTS" id="PR00176">
    <property type="entry name" value="NANEUSMPORT"/>
</dbReference>
<feature type="transmembrane region" description="Helical" evidence="7">
    <location>
        <begin position="285"/>
        <end position="302"/>
    </location>
</feature>
<feature type="transmembrane region" description="Helical" evidence="7">
    <location>
        <begin position="346"/>
        <end position="365"/>
    </location>
</feature>
<dbReference type="EMBL" id="CP040882">
    <property type="protein sequence ID" value="QDA55325.1"/>
    <property type="molecule type" value="Genomic_DNA"/>
</dbReference>
<keyword evidence="4 7" id="KW-1133">Transmembrane helix</keyword>
<evidence type="ECO:0000256" key="4">
    <source>
        <dbReference type="ARBA" id="ARBA00022989"/>
    </source>
</evidence>
<evidence type="ECO:0000256" key="6">
    <source>
        <dbReference type="RuleBase" id="RU003732"/>
    </source>
</evidence>
<feature type="transmembrane region" description="Helical" evidence="7">
    <location>
        <begin position="423"/>
        <end position="444"/>
    </location>
</feature>
<organism evidence="8 9">
    <name type="scientific">Sutterella faecalis</name>
    <dbReference type="NCBI Taxonomy" id="2584944"/>
    <lineage>
        <taxon>Bacteria</taxon>
        <taxon>Pseudomonadati</taxon>
        <taxon>Pseudomonadota</taxon>
        <taxon>Betaproteobacteria</taxon>
        <taxon>Burkholderiales</taxon>
        <taxon>Sutterellaceae</taxon>
        <taxon>Sutterella</taxon>
    </lineage>
</organism>
<sequence length="449" mass="47898">MSTANAAASVQWSSRLGFILASAGSAIGLGAIWKFPFWAGANGGGAFILPYVVFTLTTGLVLLMAEIAIGRRGRGSAVSAMRRIGGRPFAFLGAFAVLTSFLILAYYCVVGGWCVAYLAQSLTVGVVTENAQTLRNDFREIVSTGWINIAWLFSFLSLTALTVGCGIEKGIERVSKLLMPMLFVMMLAVIIRGLTLDGAMEGVKYLLSFRPEDLSPGAILSAMGYTFFSLSLGAGILITYGTYLPKRADIPAASLWVALLSIQASLLAGLMVMPAVFAFGVAPDAGPGLVFITLPMIFAHIPGGSIFAAIFYVCLLVAALTSSVSLLEVVVAFLHNEWRLSRSTATIVSFVLLFFLGSLSALSFGELSEFTLLGRNFFDFFDFVCTNFMMPVGGLAVAALMTWKAWPAMREELTSAKPLSSGMLSAIRVVLGVLAPILVLTTMYQGLFL</sequence>
<keyword evidence="3 6" id="KW-0812">Transmembrane</keyword>
<dbReference type="SUPFAM" id="SSF161070">
    <property type="entry name" value="SNF-like"/>
    <property type="match status" value="1"/>
</dbReference>
<feature type="transmembrane region" description="Helical" evidence="7">
    <location>
        <begin position="12"/>
        <end position="33"/>
    </location>
</feature>
<evidence type="ECO:0000313" key="8">
    <source>
        <dbReference type="EMBL" id="QDA55325.1"/>
    </source>
</evidence>
<gene>
    <name evidence="8" type="ORF">FG381_10530</name>
</gene>
<dbReference type="InterPro" id="IPR047218">
    <property type="entry name" value="YocR/YhdH-like"/>
</dbReference>
<comment type="similarity">
    <text evidence="6">Belongs to the sodium:neurotransmitter symporter (SNF) (TC 2.A.22) family.</text>
</comment>
<feature type="transmembrane region" description="Helical" evidence="7">
    <location>
        <begin position="377"/>
        <end position="403"/>
    </location>
</feature>
<dbReference type="Proteomes" id="UP000308889">
    <property type="component" value="Chromosome"/>
</dbReference>
<protein>
    <recommendedName>
        <fullName evidence="6">Transporter</fullName>
    </recommendedName>
</protein>
<dbReference type="PROSITE" id="PS00610">
    <property type="entry name" value="NA_NEUROTRAN_SYMP_1"/>
    <property type="match status" value="1"/>
</dbReference>
<dbReference type="InterPro" id="IPR037272">
    <property type="entry name" value="SNS_sf"/>
</dbReference>
<accession>A0ABX5VI41</accession>
<dbReference type="PANTHER" id="PTHR42948:SF1">
    <property type="entry name" value="TRANSPORTER"/>
    <property type="match status" value="1"/>
</dbReference>
<evidence type="ECO:0000256" key="1">
    <source>
        <dbReference type="ARBA" id="ARBA00004141"/>
    </source>
</evidence>
<dbReference type="InterPro" id="IPR000175">
    <property type="entry name" value="Na/ntran_symport"/>
</dbReference>
<keyword evidence="5 7" id="KW-0472">Membrane</keyword>
<dbReference type="Pfam" id="PF00209">
    <property type="entry name" value="SNF"/>
    <property type="match status" value="2"/>
</dbReference>
<evidence type="ECO:0000256" key="3">
    <source>
        <dbReference type="ARBA" id="ARBA00022692"/>
    </source>
</evidence>
<dbReference type="NCBIfam" id="NF037979">
    <property type="entry name" value="Na_transp"/>
    <property type="match status" value="1"/>
</dbReference>
<feature type="transmembrane region" description="Helical" evidence="7">
    <location>
        <begin position="177"/>
        <end position="196"/>
    </location>
</feature>
<dbReference type="CDD" id="cd10336">
    <property type="entry name" value="SLC6sbd_Tyt1-Like"/>
    <property type="match status" value="1"/>
</dbReference>
<feature type="transmembrane region" description="Helical" evidence="7">
    <location>
        <begin position="145"/>
        <end position="165"/>
    </location>
</feature>
<feature type="transmembrane region" description="Helical" evidence="7">
    <location>
        <begin position="216"/>
        <end position="243"/>
    </location>
</feature>
<keyword evidence="2 6" id="KW-0813">Transport</keyword>
<feature type="transmembrane region" description="Helical" evidence="7">
    <location>
        <begin position="255"/>
        <end position="279"/>
    </location>
</feature>
<comment type="subcellular location">
    <subcellularLocation>
        <location evidence="1">Membrane</location>
        <topology evidence="1">Multi-pass membrane protein</topology>
    </subcellularLocation>
</comment>
<feature type="transmembrane region" description="Helical" evidence="7">
    <location>
        <begin position="89"/>
        <end position="119"/>
    </location>
</feature>
<evidence type="ECO:0000256" key="5">
    <source>
        <dbReference type="ARBA" id="ARBA00023136"/>
    </source>
</evidence>
<name>A0ABX5VI41_9BURK</name>
<feature type="transmembrane region" description="Helical" evidence="7">
    <location>
        <begin position="45"/>
        <end position="69"/>
    </location>
</feature>
<evidence type="ECO:0000256" key="7">
    <source>
        <dbReference type="SAM" id="Phobius"/>
    </source>
</evidence>
<reference evidence="9" key="1">
    <citation type="submission" date="2019-06" db="EMBL/GenBank/DDBJ databases">
        <authorList>
            <person name="Oh B.S."/>
        </authorList>
    </citation>
    <scope>NUCLEOTIDE SEQUENCE [LARGE SCALE GENOMIC DNA]</scope>
    <source>
        <strain evidence="9">KGMB03119</strain>
    </source>
</reference>
<evidence type="ECO:0000313" key="9">
    <source>
        <dbReference type="Proteomes" id="UP000308889"/>
    </source>
</evidence>
<evidence type="ECO:0000256" key="2">
    <source>
        <dbReference type="ARBA" id="ARBA00022448"/>
    </source>
</evidence>
<keyword evidence="6" id="KW-0769">Symport</keyword>
<dbReference type="RefSeq" id="WP_139688750.1">
    <property type="nucleotide sequence ID" value="NZ_CP040882.1"/>
</dbReference>
<dbReference type="PROSITE" id="PS50267">
    <property type="entry name" value="NA_NEUROTRAN_SYMP_3"/>
    <property type="match status" value="1"/>
</dbReference>
<proteinExistence type="inferred from homology"/>